<proteinExistence type="predicted"/>
<dbReference type="AlphaFoldDB" id="A0A1U8AHM8"/>
<keyword evidence="1" id="KW-0677">Repeat</keyword>
<dbReference type="Pfam" id="PF01535">
    <property type="entry name" value="PPR"/>
    <property type="match status" value="3"/>
</dbReference>
<dbReference type="Proteomes" id="UP000189703">
    <property type="component" value="Unplaced"/>
</dbReference>
<accession>A0A1U8AHM8</accession>
<evidence type="ECO:0000256" key="1">
    <source>
        <dbReference type="ARBA" id="ARBA00022737"/>
    </source>
</evidence>
<dbReference type="Pfam" id="PF13812">
    <property type="entry name" value="PPR_3"/>
    <property type="match status" value="1"/>
</dbReference>
<dbReference type="Gene3D" id="1.25.40.10">
    <property type="entry name" value="Tetratricopeptide repeat domain"/>
    <property type="match status" value="7"/>
</dbReference>
<evidence type="ECO:0000313" key="2">
    <source>
        <dbReference type="Proteomes" id="UP000189703"/>
    </source>
</evidence>
<dbReference type="eggNOG" id="KOG4197">
    <property type="taxonomic scope" value="Eukaryota"/>
</dbReference>
<dbReference type="OrthoDB" id="185373at2759"/>
<dbReference type="RefSeq" id="XP_010266654.1">
    <property type="nucleotide sequence ID" value="XM_010268352.2"/>
</dbReference>
<keyword evidence="2" id="KW-1185">Reference proteome</keyword>
<dbReference type="NCBIfam" id="TIGR00756">
    <property type="entry name" value="PPR"/>
    <property type="match status" value="6"/>
</dbReference>
<reference evidence="3" key="1">
    <citation type="submission" date="2025-08" db="UniProtKB">
        <authorList>
            <consortium name="RefSeq"/>
        </authorList>
    </citation>
    <scope>IDENTIFICATION</scope>
</reference>
<dbReference type="STRING" id="4432.A0A1U8AHM8"/>
<protein>
    <submittedName>
        <fullName evidence="3">Pentatricopeptide repeat-containing protein At1g71210-like isoform X1</fullName>
    </submittedName>
</protein>
<dbReference type="PANTHER" id="PTHR47933:SF32">
    <property type="entry name" value="OS06G0152500 PROTEIN"/>
    <property type="match status" value="1"/>
</dbReference>
<dbReference type="OMA" id="RWMEAMH"/>
<evidence type="ECO:0000313" key="3">
    <source>
        <dbReference type="RefSeq" id="XP_010266654.1"/>
    </source>
</evidence>
<dbReference type="Pfam" id="PF13041">
    <property type="entry name" value="PPR_2"/>
    <property type="match status" value="3"/>
</dbReference>
<organism evidence="2 3">
    <name type="scientific">Nelumbo nucifera</name>
    <name type="common">Sacred lotus</name>
    <dbReference type="NCBI Taxonomy" id="4432"/>
    <lineage>
        <taxon>Eukaryota</taxon>
        <taxon>Viridiplantae</taxon>
        <taxon>Streptophyta</taxon>
        <taxon>Embryophyta</taxon>
        <taxon>Tracheophyta</taxon>
        <taxon>Spermatophyta</taxon>
        <taxon>Magnoliopsida</taxon>
        <taxon>Proteales</taxon>
        <taxon>Nelumbonaceae</taxon>
        <taxon>Nelumbo</taxon>
    </lineage>
</organism>
<name>A0A1U8AHM8_NELNU</name>
<dbReference type="InterPro" id="IPR011990">
    <property type="entry name" value="TPR-like_helical_dom_sf"/>
</dbReference>
<dbReference type="GeneID" id="104604120"/>
<dbReference type="PANTHER" id="PTHR47933">
    <property type="entry name" value="PENTATRICOPEPTIDE REPEAT-CONTAINING PROTEIN 1, MITOCHONDRIAL"/>
    <property type="match status" value="1"/>
</dbReference>
<sequence length="868" mass="100643">MLIHKCLRFGSFTSEIFNKRIIVCSFSSLNTLFPLTPTPQGPGNLPTRDVALSFKEWFKFGQDPLIRQIFKILSSQDDALASLALSRLGLRLTEPFVLKVLNHGEDVLLCLKFFDWAGRQPGYYHTRASFNAIFKILCKKKLMSFMLDFLDTYTKQRYMHKVRFHDTVIMGYAIAGKPDVALKLFAKMRFQGLDLDSFSYHVLLNALIEENCFDVVEVILKQIRMRGFDSEVTSSMEIKSFCKQNRLQEAWDFLHGLKSNRRKLSEHAVVALVNALCEKNKFEEAGQLMKEFQEFSEVNMDAIYSVWIRDLVKAGKVDGAIEFMQSKRLLEGYVPGVFRYNFLICKLLMQNRLQDVFDLLMEMQERKLFPDKVTMNAALCFFCKAGMVDVALEFYKSRSEFGLSLNSMAYNYLINTLCGDGSFEEAYQVLKNSIDHGYCPGRKTFSVLADALSREGKLDKLEEVVNASLKWNIMLSDAVYDKYITALCKARRVEDAYLIHGDLNRPNKVSYREKTYINMIRGFVKSTRGDMASRVLIEMQENGHTPKRNLYRAVIRCLLDMDNSEIQFMKLLEVQLSRHEPDCRDYNFFIDGAGHAKKPELARKVFETMTRNGLVPNLSSYILLLQSYLKSERISDALSFFRDLCKTRKMERKLYNTMIVGLCKARKPDLALEFVRDMKDKGLVPSLECYEELVKSFCSNKDYDSVAKIICDLEKVGRYPSSFIINVLLFHSLNSRELFDAWSRSGNLYGEESSYGRLTLGELVGIFSAQIRGNQHIENLDEMIQQFFPLDVFTYNMLLRKLCMSETMDFAEKLFDRMCNRGYKPNRWTYDILAHGFFKHGRIMEGREWVYKMIHEGFSPTESTKQFM</sequence>
<dbReference type="PROSITE" id="PS51375">
    <property type="entry name" value="PPR"/>
    <property type="match status" value="7"/>
</dbReference>
<dbReference type="InterPro" id="IPR002885">
    <property type="entry name" value="PPR_rpt"/>
</dbReference>
<dbReference type="InterPro" id="IPR051240">
    <property type="entry name" value="Mito_RNA-Proc/Resp"/>
</dbReference>
<dbReference type="FunCoup" id="A0A1U8AHM8">
    <property type="interactions" value="1122"/>
</dbReference>
<gene>
    <name evidence="3" type="primary">LOC104604120</name>
</gene>